<name>A0A6I8VH07_DROPS</name>
<evidence type="ECO:0000313" key="4">
    <source>
        <dbReference type="RefSeq" id="XP_015041139.2"/>
    </source>
</evidence>
<dbReference type="Proteomes" id="UP000001819">
    <property type="component" value="Chromosome X"/>
</dbReference>
<feature type="transmembrane region" description="Helical" evidence="2">
    <location>
        <begin position="162"/>
        <end position="184"/>
    </location>
</feature>
<feature type="region of interest" description="Disordered" evidence="1">
    <location>
        <begin position="89"/>
        <end position="114"/>
    </location>
</feature>
<dbReference type="KEGG" id="dpo:4815475"/>
<gene>
    <name evidence="4" type="primary">LOC4815475</name>
</gene>
<organism evidence="3 4">
    <name type="scientific">Drosophila pseudoobscura pseudoobscura</name>
    <name type="common">Fruit fly</name>
    <dbReference type="NCBI Taxonomy" id="46245"/>
    <lineage>
        <taxon>Eukaryota</taxon>
        <taxon>Metazoa</taxon>
        <taxon>Ecdysozoa</taxon>
        <taxon>Arthropoda</taxon>
        <taxon>Hexapoda</taxon>
        <taxon>Insecta</taxon>
        <taxon>Pterygota</taxon>
        <taxon>Neoptera</taxon>
        <taxon>Endopterygota</taxon>
        <taxon>Diptera</taxon>
        <taxon>Brachycera</taxon>
        <taxon>Muscomorpha</taxon>
        <taxon>Ephydroidea</taxon>
        <taxon>Drosophilidae</taxon>
        <taxon>Drosophila</taxon>
        <taxon>Sophophora</taxon>
    </lineage>
</organism>
<proteinExistence type="predicted"/>
<dbReference type="RefSeq" id="XP_015041139.2">
    <property type="nucleotide sequence ID" value="XM_015185653.2"/>
</dbReference>
<evidence type="ECO:0000256" key="2">
    <source>
        <dbReference type="SAM" id="Phobius"/>
    </source>
</evidence>
<keyword evidence="3" id="KW-1185">Reference proteome</keyword>
<reference evidence="4" key="1">
    <citation type="submission" date="2025-08" db="UniProtKB">
        <authorList>
            <consortium name="RefSeq"/>
        </authorList>
    </citation>
    <scope>IDENTIFICATION</scope>
    <source>
        <strain evidence="4">MV-25-SWS-2005</strain>
        <tissue evidence="4">Whole body</tissue>
    </source>
</reference>
<keyword evidence="2" id="KW-0812">Transmembrane</keyword>
<dbReference type="InParanoid" id="A0A6I8VH07"/>
<keyword evidence="2" id="KW-1133">Transmembrane helix</keyword>
<sequence length="260" mass="28513">MLGAPCSPSARNDVPCWGSCRTAFSVAVAVRSRMQVGTSTRTARFLNSNINRTMAYCSVTSTPDRFAQCLANFQVDELLMLEKSMERMEVVDDSPSPREDIADLDSAPTTDCPEAKASATVMPQRMALMAADRGDHDSTGSHAAWHTAPSWMEPKPSKLQTLFQVSITALAFLSFGGYLLCLIVQAIKSKGTTYFHPVATATSTSNNGNVKRIKIYRRSKRSTNQSPQGVGDIPIKSILLQQDYATYMNAVRGQRWAMLT</sequence>
<evidence type="ECO:0008006" key="5">
    <source>
        <dbReference type="Google" id="ProtNLM"/>
    </source>
</evidence>
<keyword evidence="2" id="KW-0472">Membrane</keyword>
<accession>A0A6I8VH07</accession>
<feature type="compositionally biased region" description="Basic and acidic residues" evidence="1">
    <location>
        <begin position="89"/>
        <end position="101"/>
    </location>
</feature>
<evidence type="ECO:0000256" key="1">
    <source>
        <dbReference type="SAM" id="MobiDB-lite"/>
    </source>
</evidence>
<evidence type="ECO:0000313" key="3">
    <source>
        <dbReference type="Proteomes" id="UP000001819"/>
    </source>
</evidence>
<dbReference type="AlphaFoldDB" id="A0A6I8VH07"/>
<protein>
    <recommendedName>
        <fullName evidence="5">CG14797-PA</fullName>
    </recommendedName>
</protein>